<evidence type="ECO:0000313" key="2">
    <source>
        <dbReference type="Proteomes" id="UP000249464"/>
    </source>
</evidence>
<organism evidence="1 2">
    <name type="scientific">Microbotryum silenes-dioicae</name>
    <dbReference type="NCBI Taxonomy" id="796604"/>
    <lineage>
        <taxon>Eukaryota</taxon>
        <taxon>Fungi</taxon>
        <taxon>Dikarya</taxon>
        <taxon>Basidiomycota</taxon>
        <taxon>Pucciniomycotina</taxon>
        <taxon>Microbotryomycetes</taxon>
        <taxon>Microbotryales</taxon>
        <taxon>Microbotryaceae</taxon>
        <taxon>Microbotryum</taxon>
    </lineage>
</organism>
<proteinExistence type="predicted"/>
<name>A0A2X0MAT2_9BASI</name>
<evidence type="ECO:0000313" key="1">
    <source>
        <dbReference type="EMBL" id="SGY12956.1"/>
    </source>
</evidence>
<reference evidence="1 2" key="1">
    <citation type="submission" date="2016-11" db="EMBL/GenBank/DDBJ databases">
        <authorList>
            <person name="Jaros S."/>
            <person name="Januszkiewicz K."/>
            <person name="Wedrychowicz H."/>
        </authorList>
    </citation>
    <scope>NUCLEOTIDE SEQUENCE [LARGE SCALE GENOMIC DNA]</scope>
</reference>
<sequence length="190" mass="22043">MSVELLPLKLNRHREDRLIKTELEETSALYRQNTRRALTLAMADERSDYIGHVSRGKIAEAIQLMRLKPMFSVQLNKTSSDQIKKQRDPLSLMITFLNNSLAFCDKHIMFRCLGVTFVRIRNAEQRDAKDKTCRAYKQFLSGVADIIVQGYLDSPLGGTFDWRAYIWNTYVEPLRKESLSRSPTLRNTII</sequence>
<dbReference type="EMBL" id="FQNC01000011">
    <property type="protein sequence ID" value="SGY12956.1"/>
    <property type="molecule type" value="Genomic_DNA"/>
</dbReference>
<dbReference type="AlphaFoldDB" id="A0A2X0MAT2"/>
<accession>A0A2X0MAT2</accession>
<protein>
    <submittedName>
        <fullName evidence="1">BQ5605_C011g06665 protein</fullName>
    </submittedName>
</protein>
<dbReference type="Proteomes" id="UP000249464">
    <property type="component" value="Unassembled WGS sequence"/>
</dbReference>
<gene>
    <name evidence="1" type="primary">BQ5605_C011g06665</name>
    <name evidence="1" type="ORF">BQ5605_C011G06665</name>
</gene>
<keyword evidence="2" id="KW-1185">Reference proteome</keyword>